<name>Q0EXU7_9PROT</name>
<sequence length="132" mass="14298">MNQTLENLVNDVDGGLAAAVVDLTSGLIIGAYHNVPYFTQSYVDAVGAAAVDIFRGKTITAVETMMAAQRGDELKYHIREIQMTTDGTYHFMAVIPDKPDYLLVFITRITTSLGAGWMATRDALKTAAPLCP</sequence>
<evidence type="ECO:0000313" key="2">
    <source>
        <dbReference type="Proteomes" id="UP000005297"/>
    </source>
</evidence>
<dbReference type="OrthoDB" id="3531601at2"/>
<organism evidence="1 2">
    <name type="scientific">Mariprofundus ferrooxydans PV-1</name>
    <dbReference type="NCBI Taxonomy" id="314345"/>
    <lineage>
        <taxon>Bacteria</taxon>
        <taxon>Pseudomonadati</taxon>
        <taxon>Pseudomonadota</taxon>
        <taxon>Candidatius Mariprofundia</taxon>
        <taxon>Mariprofundales</taxon>
        <taxon>Mariprofundaceae</taxon>
        <taxon>Mariprofundus</taxon>
    </lineage>
</organism>
<keyword evidence="2" id="KW-1185">Reference proteome</keyword>
<evidence type="ECO:0000313" key="1">
    <source>
        <dbReference type="EMBL" id="EAU54105.1"/>
    </source>
</evidence>
<dbReference type="STRING" id="314344.AL013_00810"/>
<dbReference type="eggNOG" id="ENOG5032T7Y">
    <property type="taxonomic scope" value="Bacteria"/>
</dbReference>
<protein>
    <recommendedName>
        <fullName evidence="3">Roadblock/LAMTOR2 domain-containing protein</fullName>
    </recommendedName>
</protein>
<reference evidence="1 2" key="1">
    <citation type="submission" date="2006-09" db="EMBL/GenBank/DDBJ databases">
        <authorList>
            <person name="Emerson D."/>
            <person name="Ferriera S."/>
            <person name="Johnson J."/>
            <person name="Kravitz S."/>
            <person name="Halpern A."/>
            <person name="Remington K."/>
            <person name="Beeson K."/>
            <person name="Tran B."/>
            <person name="Rogers Y.-H."/>
            <person name="Friedman R."/>
            <person name="Venter J.C."/>
        </authorList>
    </citation>
    <scope>NUCLEOTIDE SEQUENCE [LARGE SCALE GENOMIC DNA]</scope>
    <source>
        <strain evidence="1 2">PV-1</strain>
    </source>
</reference>
<dbReference type="HOGENOM" id="CLU_156416_0_0_0"/>
<dbReference type="Proteomes" id="UP000005297">
    <property type="component" value="Unassembled WGS sequence"/>
</dbReference>
<evidence type="ECO:0008006" key="3">
    <source>
        <dbReference type="Google" id="ProtNLM"/>
    </source>
</evidence>
<dbReference type="EMBL" id="AATS01000012">
    <property type="protein sequence ID" value="EAU54105.1"/>
    <property type="molecule type" value="Genomic_DNA"/>
</dbReference>
<proteinExistence type="predicted"/>
<dbReference type="AlphaFoldDB" id="Q0EXU7"/>
<comment type="caution">
    <text evidence="1">The sequence shown here is derived from an EMBL/GenBank/DDBJ whole genome shotgun (WGS) entry which is preliminary data.</text>
</comment>
<gene>
    <name evidence="1" type="ORF">SPV1_00707</name>
</gene>
<dbReference type="InParanoid" id="Q0EXU7"/>
<accession>Q0EXU7</accession>
<dbReference type="RefSeq" id="WP_009850442.1">
    <property type="nucleotide sequence ID" value="NZ_DS022295.1"/>
</dbReference>